<dbReference type="Proteomes" id="UP000014155">
    <property type="component" value="Unassembled WGS sequence"/>
</dbReference>
<protein>
    <submittedName>
        <fullName evidence="2">Acyl-CoA dehydrogenase</fullName>
    </submittedName>
</protein>
<dbReference type="EMBL" id="AORV01000070">
    <property type="protein sequence ID" value="EMS69217.1"/>
    <property type="molecule type" value="Genomic_DNA"/>
</dbReference>
<proteinExistence type="predicted"/>
<dbReference type="InterPro" id="IPR037069">
    <property type="entry name" value="AcylCoA_DH/ox_N_sf"/>
</dbReference>
<comment type="caution">
    <text evidence="2">The sequence shown here is derived from an EMBL/GenBank/DDBJ whole genome shotgun (WGS) entry which is preliminary data.</text>
</comment>
<dbReference type="GO" id="GO:0016627">
    <property type="term" value="F:oxidoreductase activity, acting on the CH-CH group of donors"/>
    <property type="evidence" value="ECO:0007669"/>
    <property type="project" value="InterPro"/>
</dbReference>
<dbReference type="RefSeq" id="WP_004630704.1">
    <property type="nucleotide sequence ID" value="NZ_AORV01000070.1"/>
</dbReference>
<accession>S0FFF1</accession>
<dbReference type="InterPro" id="IPR013786">
    <property type="entry name" value="AcylCoA_DH/ox_N"/>
</dbReference>
<dbReference type="AlphaFoldDB" id="S0FFF1"/>
<dbReference type="InterPro" id="IPR009100">
    <property type="entry name" value="AcylCoA_DH/oxidase_NM_dom_sf"/>
</dbReference>
<keyword evidence="3" id="KW-1185">Reference proteome</keyword>
<evidence type="ECO:0000313" key="3">
    <source>
        <dbReference type="Proteomes" id="UP000014155"/>
    </source>
</evidence>
<reference evidence="2 3" key="1">
    <citation type="journal article" date="2013" name="Genome Announc.">
        <title>Draft Genome Sequence of the Cellulolytic, Mesophilic, Anaerobic Bacterium Clostridium termitidis Strain CT1112 (DSM 5398).</title>
        <authorList>
            <person name="Lal S."/>
            <person name="Ramachandran U."/>
            <person name="Zhang X."/>
            <person name="Munir R."/>
            <person name="Sparling R."/>
            <person name="Levin D.B."/>
        </authorList>
    </citation>
    <scope>NUCLEOTIDE SEQUENCE [LARGE SCALE GENOMIC DNA]</scope>
    <source>
        <strain evidence="2 3">CT1112</strain>
    </source>
</reference>
<organism evidence="2 3">
    <name type="scientific">Ruminiclostridium cellobioparum subsp. termitidis CT1112</name>
    <dbReference type="NCBI Taxonomy" id="1195236"/>
    <lineage>
        <taxon>Bacteria</taxon>
        <taxon>Bacillati</taxon>
        <taxon>Bacillota</taxon>
        <taxon>Clostridia</taxon>
        <taxon>Eubacteriales</taxon>
        <taxon>Oscillospiraceae</taxon>
        <taxon>Ruminiclostridium</taxon>
    </lineage>
</organism>
<feature type="domain" description="Acyl-CoA dehydrogenase/oxidase N-terminal" evidence="1">
    <location>
        <begin position="7"/>
        <end position="81"/>
    </location>
</feature>
<dbReference type="GO" id="GO:0050660">
    <property type="term" value="F:flavin adenine dinucleotide binding"/>
    <property type="evidence" value="ECO:0007669"/>
    <property type="project" value="InterPro"/>
</dbReference>
<dbReference type="SUPFAM" id="SSF56645">
    <property type="entry name" value="Acyl-CoA dehydrogenase NM domain-like"/>
    <property type="match status" value="1"/>
</dbReference>
<gene>
    <name evidence="2" type="ORF">CTER_5162</name>
</gene>
<dbReference type="Pfam" id="PF02771">
    <property type="entry name" value="Acyl-CoA_dh_N"/>
    <property type="match status" value="1"/>
</dbReference>
<evidence type="ECO:0000259" key="1">
    <source>
        <dbReference type="Pfam" id="PF02771"/>
    </source>
</evidence>
<dbReference type="STRING" id="1195236.CTER_5162"/>
<sequence>MIIKLNNEQKELKEMFREFIETQVIPSANRFDAEEHLSKDTISKMSKKGYLESIIPRSYGGSEMDNITVGILNEELGRGCS</sequence>
<name>S0FFF1_RUMCE</name>
<evidence type="ECO:0000313" key="2">
    <source>
        <dbReference type="EMBL" id="EMS69217.1"/>
    </source>
</evidence>
<dbReference type="eggNOG" id="COG1960">
    <property type="taxonomic scope" value="Bacteria"/>
</dbReference>
<dbReference type="Gene3D" id="1.10.540.10">
    <property type="entry name" value="Acyl-CoA dehydrogenase/oxidase, N-terminal domain"/>
    <property type="match status" value="1"/>
</dbReference>